<gene>
    <name evidence="1" type="ORF">FA13DRAFT_1742332</name>
</gene>
<sequence>MVSMKKKACPSNRESRCLSNNPTTAALTCPATGLPAHILGNIFRLLHEDASAQDANREGSIPDCSDTAEPGDFVNDLRELSIFPNAVSKVCTQWDRIMASHPEFWTRVIIHLDQRRPLEFFKTVLKRSKRLDISTVAIVRSADDHRIADDDEDYEDPDERANIEALLTHLMNCRPARRIAHSFIVDVLSYESLPFRINKLWSSLDRLILNSRHCDDVLPLPMWSPYSSQKAPFSSALRVLHLVGPIFAELTQADGWQSAFADMDLDSFKVSHLCPMDFSNRAYIVEDLWQDLRNAKSIRHLSLVHIDLPHDIDSFWDYYNEPEVETIELESLYLEDIPRTVLPPLLMYLTKSHRVPFIRLKNCRFHGIGMAQAITVELADIESSDSVSAFFHGMDATHLRIVDCPGFDDESLASLHPWTHFQPNRAAPMPKLESLVIVDCPEFTHRAVKEVLKVRSREYEERNWNTERLQRLIFKGSCPVPTQGQTRWYSSNVGEFDASGILYM</sequence>
<reference evidence="1 2" key="1">
    <citation type="journal article" date="2019" name="Nat. Ecol. Evol.">
        <title>Megaphylogeny resolves global patterns of mushroom evolution.</title>
        <authorList>
            <person name="Varga T."/>
            <person name="Krizsan K."/>
            <person name="Foldi C."/>
            <person name="Dima B."/>
            <person name="Sanchez-Garcia M."/>
            <person name="Sanchez-Ramirez S."/>
            <person name="Szollosi G.J."/>
            <person name="Szarkandi J.G."/>
            <person name="Papp V."/>
            <person name="Albert L."/>
            <person name="Andreopoulos W."/>
            <person name="Angelini C."/>
            <person name="Antonin V."/>
            <person name="Barry K.W."/>
            <person name="Bougher N.L."/>
            <person name="Buchanan P."/>
            <person name="Buyck B."/>
            <person name="Bense V."/>
            <person name="Catcheside P."/>
            <person name="Chovatia M."/>
            <person name="Cooper J."/>
            <person name="Damon W."/>
            <person name="Desjardin D."/>
            <person name="Finy P."/>
            <person name="Geml J."/>
            <person name="Haridas S."/>
            <person name="Hughes K."/>
            <person name="Justo A."/>
            <person name="Karasinski D."/>
            <person name="Kautmanova I."/>
            <person name="Kiss B."/>
            <person name="Kocsube S."/>
            <person name="Kotiranta H."/>
            <person name="LaButti K.M."/>
            <person name="Lechner B.E."/>
            <person name="Liimatainen K."/>
            <person name="Lipzen A."/>
            <person name="Lukacs Z."/>
            <person name="Mihaltcheva S."/>
            <person name="Morgado L.N."/>
            <person name="Niskanen T."/>
            <person name="Noordeloos M.E."/>
            <person name="Ohm R.A."/>
            <person name="Ortiz-Santana B."/>
            <person name="Ovrebo C."/>
            <person name="Racz N."/>
            <person name="Riley R."/>
            <person name="Savchenko A."/>
            <person name="Shiryaev A."/>
            <person name="Soop K."/>
            <person name="Spirin V."/>
            <person name="Szebenyi C."/>
            <person name="Tomsovsky M."/>
            <person name="Tulloss R.E."/>
            <person name="Uehling J."/>
            <person name="Grigoriev I.V."/>
            <person name="Vagvolgyi C."/>
            <person name="Papp T."/>
            <person name="Martin F.M."/>
            <person name="Miettinen O."/>
            <person name="Hibbett D.S."/>
            <person name="Nagy L.G."/>
        </authorList>
    </citation>
    <scope>NUCLEOTIDE SEQUENCE [LARGE SCALE GENOMIC DNA]</scope>
    <source>
        <strain evidence="1 2">FP101781</strain>
    </source>
</reference>
<dbReference type="STRING" id="71717.A0A4Y7SH21"/>
<accession>A0A4Y7SH21</accession>
<evidence type="ECO:0000313" key="2">
    <source>
        <dbReference type="Proteomes" id="UP000298030"/>
    </source>
</evidence>
<dbReference type="AlphaFoldDB" id="A0A4Y7SH21"/>
<name>A0A4Y7SH21_COPMI</name>
<proteinExistence type="predicted"/>
<dbReference type="SUPFAM" id="SSF52047">
    <property type="entry name" value="RNI-like"/>
    <property type="match status" value="1"/>
</dbReference>
<keyword evidence="2" id="KW-1185">Reference proteome</keyword>
<dbReference type="Proteomes" id="UP000298030">
    <property type="component" value="Unassembled WGS sequence"/>
</dbReference>
<evidence type="ECO:0008006" key="3">
    <source>
        <dbReference type="Google" id="ProtNLM"/>
    </source>
</evidence>
<dbReference type="OrthoDB" id="3001771at2759"/>
<comment type="caution">
    <text evidence="1">The sequence shown here is derived from an EMBL/GenBank/DDBJ whole genome shotgun (WGS) entry which is preliminary data.</text>
</comment>
<dbReference type="EMBL" id="QPFP01000120">
    <property type="protein sequence ID" value="TEB21125.1"/>
    <property type="molecule type" value="Genomic_DNA"/>
</dbReference>
<organism evidence="1 2">
    <name type="scientific">Coprinellus micaceus</name>
    <name type="common">Glistening ink-cap mushroom</name>
    <name type="synonym">Coprinus micaceus</name>
    <dbReference type="NCBI Taxonomy" id="71717"/>
    <lineage>
        <taxon>Eukaryota</taxon>
        <taxon>Fungi</taxon>
        <taxon>Dikarya</taxon>
        <taxon>Basidiomycota</taxon>
        <taxon>Agaricomycotina</taxon>
        <taxon>Agaricomycetes</taxon>
        <taxon>Agaricomycetidae</taxon>
        <taxon>Agaricales</taxon>
        <taxon>Agaricineae</taxon>
        <taxon>Psathyrellaceae</taxon>
        <taxon>Coprinellus</taxon>
    </lineage>
</organism>
<evidence type="ECO:0000313" key="1">
    <source>
        <dbReference type="EMBL" id="TEB21125.1"/>
    </source>
</evidence>
<protein>
    <recommendedName>
        <fullName evidence="3">F-box domain-containing protein</fullName>
    </recommendedName>
</protein>